<evidence type="ECO:0000256" key="2">
    <source>
        <dbReference type="ARBA" id="ARBA00005983"/>
    </source>
</evidence>
<keyword evidence="7 14" id="KW-0418">Kinase</keyword>
<comment type="similarity">
    <text evidence="2">Belongs to the diacylglycerol/lipid kinase family.</text>
</comment>
<sequence>MKRAMIIINPSSGKELALEYLQKVEQLLRSEAGYDVVVNETAKELDATNFCISACEDCFDLVVSIGGDGTLHETINGLLDQKHRPLLGIVPLGTVNDFARALQIPLDPDEAIRTLTSSQVKDVDMGRLNDQLFANVVAAGSLAESLSSVSSEDKSKLGAFAYFREGLRELVNNSAAPLRIEYDGEVWEGDSPLFIATLTNSVGGFEKIAPEATVDDGLLHGFIFKDLNLFNTLAVGASLLFGHLKDHQDVIYFTARHIQVTSNQPVRTNVDGEEGPALPIDMHILPGHIKVVVPEVQVV</sequence>
<evidence type="ECO:0000256" key="5">
    <source>
        <dbReference type="ARBA" id="ARBA00022723"/>
    </source>
</evidence>
<evidence type="ECO:0000256" key="12">
    <source>
        <dbReference type="ARBA" id="ARBA00023264"/>
    </source>
</evidence>
<dbReference type="KEGG" id="pbv:AR543_02220"/>
<organism evidence="14 15">
    <name type="scientific">Paenibacillus bovis</name>
    <dbReference type="NCBI Taxonomy" id="1616788"/>
    <lineage>
        <taxon>Bacteria</taxon>
        <taxon>Bacillati</taxon>
        <taxon>Bacillota</taxon>
        <taxon>Bacilli</taxon>
        <taxon>Bacillales</taxon>
        <taxon>Paenibacillaceae</taxon>
        <taxon>Paenibacillus</taxon>
    </lineage>
</organism>
<dbReference type="SUPFAM" id="SSF111331">
    <property type="entry name" value="NAD kinase/diacylglycerol kinase-like"/>
    <property type="match status" value="1"/>
</dbReference>
<evidence type="ECO:0000313" key="14">
    <source>
        <dbReference type="EMBL" id="ANF98591.1"/>
    </source>
</evidence>
<keyword evidence="9" id="KW-0460">Magnesium</keyword>
<dbReference type="GO" id="GO:0004143">
    <property type="term" value="F:ATP-dependent diacylglycerol kinase activity"/>
    <property type="evidence" value="ECO:0007669"/>
    <property type="project" value="TreeGrafter"/>
</dbReference>
<dbReference type="PROSITE" id="PS50146">
    <property type="entry name" value="DAGK"/>
    <property type="match status" value="1"/>
</dbReference>
<comment type="cofactor">
    <cofactor evidence="1">
        <name>Mg(2+)</name>
        <dbReference type="ChEBI" id="CHEBI:18420"/>
    </cofactor>
</comment>
<dbReference type="STRING" id="1616788.AR543_02220"/>
<dbReference type="GO" id="GO:0005524">
    <property type="term" value="F:ATP binding"/>
    <property type="evidence" value="ECO:0007669"/>
    <property type="project" value="UniProtKB-KW"/>
</dbReference>
<keyword evidence="8" id="KW-0067">ATP-binding</keyword>
<dbReference type="GO" id="GO:0046872">
    <property type="term" value="F:metal ion binding"/>
    <property type="evidence" value="ECO:0007669"/>
    <property type="project" value="UniProtKB-KW"/>
</dbReference>
<name>A0A172ZLR6_9BACL</name>
<dbReference type="InterPro" id="IPR016064">
    <property type="entry name" value="NAD/diacylglycerol_kinase_sf"/>
</dbReference>
<feature type="domain" description="DAGKc" evidence="13">
    <location>
        <begin position="1"/>
        <end position="132"/>
    </location>
</feature>
<dbReference type="InterPro" id="IPR001206">
    <property type="entry name" value="Diacylglycerol_kinase_cat_dom"/>
</dbReference>
<evidence type="ECO:0000256" key="4">
    <source>
        <dbReference type="ARBA" id="ARBA00022679"/>
    </source>
</evidence>
<keyword evidence="4" id="KW-0808">Transferase</keyword>
<keyword evidence="15" id="KW-1185">Reference proteome</keyword>
<accession>A0A172ZLR6</accession>
<dbReference type="InterPro" id="IPR045540">
    <property type="entry name" value="YegS/DAGK_C"/>
</dbReference>
<dbReference type="NCBIfam" id="TIGR00147">
    <property type="entry name" value="YegS/Rv2252/BmrU family lipid kinase"/>
    <property type="match status" value="1"/>
</dbReference>
<protein>
    <submittedName>
        <fullName evidence="14">Sphingosine kinase</fullName>
    </submittedName>
</protein>
<evidence type="ECO:0000256" key="3">
    <source>
        <dbReference type="ARBA" id="ARBA00022516"/>
    </source>
</evidence>
<evidence type="ECO:0000256" key="6">
    <source>
        <dbReference type="ARBA" id="ARBA00022741"/>
    </source>
</evidence>
<evidence type="ECO:0000256" key="1">
    <source>
        <dbReference type="ARBA" id="ARBA00001946"/>
    </source>
</evidence>
<evidence type="ECO:0000259" key="13">
    <source>
        <dbReference type="PROSITE" id="PS50146"/>
    </source>
</evidence>
<keyword evidence="6" id="KW-0547">Nucleotide-binding</keyword>
<dbReference type="Gene3D" id="2.60.200.40">
    <property type="match status" value="1"/>
</dbReference>
<dbReference type="Pfam" id="PF19279">
    <property type="entry name" value="YegS_C"/>
    <property type="match status" value="1"/>
</dbReference>
<dbReference type="PANTHER" id="PTHR12358">
    <property type="entry name" value="SPHINGOSINE KINASE"/>
    <property type="match status" value="1"/>
</dbReference>
<keyword evidence="5" id="KW-0479">Metal-binding</keyword>
<evidence type="ECO:0000256" key="8">
    <source>
        <dbReference type="ARBA" id="ARBA00022840"/>
    </source>
</evidence>
<keyword evidence="12" id="KW-1208">Phospholipid metabolism</keyword>
<dbReference type="AlphaFoldDB" id="A0A172ZLR6"/>
<keyword evidence="3" id="KW-0444">Lipid biosynthesis</keyword>
<dbReference type="RefSeq" id="WP_060536606.1">
    <property type="nucleotide sequence ID" value="NZ_CP013023.1"/>
</dbReference>
<evidence type="ECO:0000313" key="15">
    <source>
        <dbReference type="Proteomes" id="UP000078148"/>
    </source>
</evidence>
<keyword evidence="10" id="KW-0443">Lipid metabolism</keyword>
<evidence type="ECO:0000256" key="11">
    <source>
        <dbReference type="ARBA" id="ARBA00023209"/>
    </source>
</evidence>
<dbReference type="GO" id="GO:0008654">
    <property type="term" value="P:phospholipid biosynthetic process"/>
    <property type="evidence" value="ECO:0007669"/>
    <property type="project" value="UniProtKB-KW"/>
</dbReference>
<proteinExistence type="inferred from homology"/>
<gene>
    <name evidence="14" type="ORF">AR543_02220</name>
</gene>
<reference evidence="15" key="1">
    <citation type="submission" date="2015-10" db="EMBL/GenBank/DDBJ databases">
        <title>Genome of Paenibacillus bovis sp. nov.</title>
        <authorList>
            <person name="Wu Z."/>
            <person name="Gao C."/>
            <person name="Liu Z."/>
            <person name="Zheng H."/>
        </authorList>
    </citation>
    <scope>NUCLEOTIDE SEQUENCE [LARGE SCALE GENOMIC DNA]</scope>
    <source>
        <strain evidence="15">BD3526</strain>
    </source>
</reference>
<keyword evidence="11" id="KW-0594">Phospholipid biosynthesis</keyword>
<dbReference type="PANTHER" id="PTHR12358:SF106">
    <property type="entry name" value="LIPID KINASE YEGS"/>
    <property type="match status" value="1"/>
</dbReference>
<evidence type="ECO:0000256" key="9">
    <source>
        <dbReference type="ARBA" id="ARBA00022842"/>
    </source>
</evidence>
<dbReference type="SMART" id="SM00046">
    <property type="entry name" value="DAGKc"/>
    <property type="match status" value="1"/>
</dbReference>
<dbReference type="GO" id="GO:0005886">
    <property type="term" value="C:plasma membrane"/>
    <property type="evidence" value="ECO:0007669"/>
    <property type="project" value="TreeGrafter"/>
</dbReference>
<evidence type="ECO:0000256" key="10">
    <source>
        <dbReference type="ARBA" id="ARBA00023098"/>
    </source>
</evidence>
<evidence type="ECO:0000256" key="7">
    <source>
        <dbReference type="ARBA" id="ARBA00022777"/>
    </source>
</evidence>
<dbReference type="InterPro" id="IPR050187">
    <property type="entry name" value="Lipid_Phosphate_FormReg"/>
</dbReference>
<dbReference type="Gene3D" id="3.40.50.10330">
    <property type="entry name" value="Probable inorganic polyphosphate/atp-NAD kinase, domain 1"/>
    <property type="match status" value="1"/>
</dbReference>
<dbReference type="Pfam" id="PF00781">
    <property type="entry name" value="DAGK_cat"/>
    <property type="match status" value="1"/>
</dbReference>
<dbReference type="InterPro" id="IPR017438">
    <property type="entry name" value="ATP-NAD_kinase_N"/>
</dbReference>
<dbReference type="Proteomes" id="UP000078148">
    <property type="component" value="Chromosome"/>
</dbReference>
<dbReference type="InterPro" id="IPR005218">
    <property type="entry name" value="Diacylglycerol/lipid_kinase"/>
</dbReference>
<reference evidence="14 15" key="2">
    <citation type="journal article" date="2016" name="Int. J. Syst. Evol. Microbiol.">
        <title>Paenibacillus bovis sp. nov., isolated from raw yak (Bos grunniens) milk.</title>
        <authorList>
            <person name="Gao C."/>
            <person name="Han J."/>
            <person name="Liu Z."/>
            <person name="Xu X."/>
            <person name="Hang F."/>
            <person name="Wu Z."/>
        </authorList>
    </citation>
    <scope>NUCLEOTIDE SEQUENCE [LARGE SCALE GENOMIC DNA]</scope>
    <source>
        <strain evidence="14 15">BD3526</strain>
    </source>
</reference>
<dbReference type="OrthoDB" id="142078at2"/>
<dbReference type="EMBL" id="CP013023">
    <property type="protein sequence ID" value="ANF98591.1"/>
    <property type="molecule type" value="Genomic_DNA"/>
</dbReference>